<dbReference type="eggNOG" id="ENOG502TBC5">
    <property type="taxonomic scope" value="Eukaryota"/>
</dbReference>
<dbReference type="PhylomeDB" id="D7GYH2"/>
<dbReference type="AlphaFoldDB" id="D7GYH2"/>
<gene>
    <name evidence="2" type="primary">GLEAN_01953</name>
    <name evidence="2" type="ORF">TcasGA2_TC001953</name>
</gene>
<dbReference type="Proteomes" id="UP000007266">
    <property type="component" value="Unassembled WGS sequence"/>
</dbReference>
<dbReference type="Gene3D" id="3.30.420.10">
    <property type="entry name" value="Ribonuclease H-like superfamily/Ribonuclease H"/>
    <property type="match status" value="1"/>
</dbReference>
<dbReference type="GO" id="GO:0003676">
    <property type="term" value="F:nucleic acid binding"/>
    <property type="evidence" value="ECO:0007669"/>
    <property type="project" value="InterPro"/>
</dbReference>
<evidence type="ECO:0008006" key="4">
    <source>
        <dbReference type="Google" id="ProtNLM"/>
    </source>
</evidence>
<reference evidence="2 3" key="1">
    <citation type="journal article" date="2008" name="Nature">
        <title>The genome of the model beetle and pest Tribolium castaneum.</title>
        <authorList>
            <consortium name="Tribolium Genome Sequencing Consortium"/>
            <person name="Richards S."/>
            <person name="Gibbs R.A."/>
            <person name="Weinstock G.M."/>
            <person name="Brown S.J."/>
            <person name="Denell R."/>
            <person name="Beeman R.W."/>
            <person name="Gibbs R."/>
            <person name="Beeman R.W."/>
            <person name="Brown S.J."/>
            <person name="Bucher G."/>
            <person name="Friedrich M."/>
            <person name="Grimmelikhuijzen C.J."/>
            <person name="Klingler M."/>
            <person name="Lorenzen M."/>
            <person name="Richards S."/>
            <person name="Roth S."/>
            <person name="Schroder R."/>
            <person name="Tautz D."/>
            <person name="Zdobnov E.M."/>
            <person name="Muzny D."/>
            <person name="Gibbs R.A."/>
            <person name="Weinstock G.M."/>
            <person name="Attaway T."/>
            <person name="Bell S."/>
            <person name="Buhay C.J."/>
            <person name="Chandrabose M.N."/>
            <person name="Chavez D."/>
            <person name="Clerk-Blankenburg K.P."/>
            <person name="Cree A."/>
            <person name="Dao M."/>
            <person name="Davis C."/>
            <person name="Chacko J."/>
            <person name="Dinh H."/>
            <person name="Dugan-Rocha S."/>
            <person name="Fowler G."/>
            <person name="Garner T.T."/>
            <person name="Garnes J."/>
            <person name="Gnirke A."/>
            <person name="Hawes A."/>
            <person name="Hernandez J."/>
            <person name="Hines S."/>
            <person name="Holder M."/>
            <person name="Hume J."/>
            <person name="Jhangiani S.N."/>
            <person name="Joshi V."/>
            <person name="Khan Z.M."/>
            <person name="Jackson L."/>
            <person name="Kovar C."/>
            <person name="Kowis A."/>
            <person name="Lee S."/>
            <person name="Lewis L.R."/>
            <person name="Margolis J."/>
            <person name="Morgan M."/>
            <person name="Nazareth L.V."/>
            <person name="Nguyen N."/>
            <person name="Okwuonu G."/>
            <person name="Parker D."/>
            <person name="Richards S."/>
            <person name="Ruiz S.J."/>
            <person name="Santibanez J."/>
            <person name="Savard J."/>
            <person name="Scherer S.E."/>
            <person name="Schneider B."/>
            <person name="Sodergren E."/>
            <person name="Tautz D."/>
            <person name="Vattahil S."/>
            <person name="Villasana D."/>
            <person name="White C.S."/>
            <person name="Wright R."/>
            <person name="Park Y."/>
            <person name="Beeman R.W."/>
            <person name="Lord J."/>
            <person name="Oppert B."/>
            <person name="Lorenzen M."/>
            <person name="Brown S."/>
            <person name="Wang L."/>
            <person name="Savard J."/>
            <person name="Tautz D."/>
            <person name="Richards S."/>
            <person name="Weinstock G."/>
            <person name="Gibbs R.A."/>
            <person name="Liu Y."/>
            <person name="Worley K."/>
            <person name="Weinstock G."/>
            <person name="Elsik C.G."/>
            <person name="Reese J.T."/>
            <person name="Elhaik E."/>
            <person name="Landan G."/>
            <person name="Graur D."/>
            <person name="Arensburger P."/>
            <person name="Atkinson P."/>
            <person name="Beeman R.W."/>
            <person name="Beidler J."/>
            <person name="Brown S.J."/>
            <person name="Demuth J.P."/>
            <person name="Drury D.W."/>
            <person name="Du Y.Z."/>
            <person name="Fujiwara H."/>
            <person name="Lorenzen M."/>
            <person name="Maselli V."/>
            <person name="Osanai M."/>
            <person name="Park Y."/>
            <person name="Robertson H.M."/>
            <person name="Tu Z."/>
            <person name="Wang J.J."/>
            <person name="Wang S."/>
            <person name="Richards S."/>
            <person name="Song H."/>
            <person name="Zhang L."/>
            <person name="Sodergren E."/>
            <person name="Werner D."/>
            <person name="Stanke M."/>
            <person name="Morgenstern B."/>
            <person name="Solovyev V."/>
            <person name="Kosarev P."/>
            <person name="Brown G."/>
            <person name="Chen H.C."/>
            <person name="Ermolaeva O."/>
            <person name="Hlavina W."/>
            <person name="Kapustin Y."/>
            <person name="Kiryutin B."/>
            <person name="Kitts P."/>
            <person name="Maglott D."/>
            <person name="Pruitt K."/>
            <person name="Sapojnikov V."/>
            <person name="Souvorov A."/>
            <person name="Mackey A.J."/>
            <person name="Waterhouse R.M."/>
            <person name="Wyder S."/>
            <person name="Zdobnov E.M."/>
            <person name="Zdobnov E.M."/>
            <person name="Wyder S."/>
            <person name="Kriventseva E.V."/>
            <person name="Kadowaki T."/>
            <person name="Bork P."/>
            <person name="Aranda M."/>
            <person name="Bao R."/>
            <person name="Beermann A."/>
            <person name="Berns N."/>
            <person name="Bolognesi R."/>
            <person name="Bonneton F."/>
            <person name="Bopp D."/>
            <person name="Brown S.J."/>
            <person name="Bucher G."/>
            <person name="Butts T."/>
            <person name="Chaumot A."/>
            <person name="Denell R.E."/>
            <person name="Ferrier D.E."/>
            <person name="Friedrich M."/>
            <person name="Gordon C.M."/>
            <person name="Jindra M."/>
            <person name="Klingler M."/>
            <person name="Lan Q."/>
            <person name="Lattorff H.M."/>
            <person name="Laudet V."/>
            <person name="von Levetsow C."/>
            <person name="Liu Z."/>
            <person name="Lutz R."/>
            <person name="Lynch J.A."/>
            <person name="da Fonseca R.N."/>
            <person name="Posnien N."/>
            <person name="Reuter R."/>
            <person name="Roth S."/>
            <person name="Savard J."/>
            <person name="Schinko J.B."/>
            <person name="Schmitt C."/>
            <person name="Schoppmeier M."/>
            <person name="Schroder R."/>
            <person name="Shippy T.D."/>
            <person name="Simonnet F."/>
            <person name="Marques-Souza H."/>
            <person name="Tautz D."/>
            <person name="Tomoyasu Y."/>
            <person name="Trauner J."/>
            <person name="Van der Zee M."/>
            <person name="Vervoort M."/>
            <person name="Wittkopp N."/>
            <person name="Wimmer E.A."/>
            <person name="Yang X."/>
            <person name="Jones A.K."/>
            <person name="Sattelle D.B."/>
            <person name="Ebert P.R."/>
            <person name="Nelson D."/>
            <person name="Scott J.G."/>
            <person name="Beeman R.W."/>
            <person name="Muthukrishnan S."/>
            <person name="Kramer K.J."/>
            <person name="Arakane Y."/>
            <person name="Beeman R.W."/>
            <person name="Zhu Q."/>
            <person name="Hogenkamp D."/>
            <person name="Dixit R."/>
            <person name="Oppert B."/>
            <person name="Jiang H."/>
            <person name="Zou Z."/>
            <person name="Marshall J."/>
            <person name="Elpidina E."/>
            <person name="Vinokurov K."/>
            <person name="Oppert C."/>
            <person name="Zou Z."/>
            <person name="Evans J."/>
            <person name="Lu Z."/>
            <person name="Zhao P."/>
            <person name="Sumathipala N."/>
            <person name="Altincicek B."/>
            <person name="Vilcinskas A."/>
            <person name="Williams M."/>
            <person name="Hultmark D."/>
            <person name="Hetru C."/>
            <person name="Jiang H."/>
            <person name="Grimmelikhuijzen C.J."/>
            <person name="Hauser F."/>
            <person name="Cazzamali G."/>
            <person name="Williamson M."/>
            <person name="Park Y."/>
            <person name="Li B."/>
            <person name="Tanaka Y."/>
            <person name="Predel R."/>
            <person name="Neupert S."/>
            <person name="Schachtner J."/>
            <person name="Verleyen P."/>
            <person name="Raible F."/>
            <person name="Bork P."/>
            <person name="Friedrich M."/>
            <person name="Walden K.K."/>
            <person name="Robertson H.M."/>
            <person name="Angeli S."/>
            <person name="Foret S."/>
            <person name="Bucher G."/>
            <person name="Schuetz S."/>
            <person name="Maleszka R."/>
            <person name="Wimmer E.A."/>
            <person name="Beeman R.W."/>
            <person name="Lorenzen M."/>
            <person name="Tomoyasu Y."/>
            <person name="Miller S.C."/>
            <person name="Grossmann D."/>
            <person name="Bucher G."/>
        </authorList>
    </citation>
    <scope>NUCLEOTIDE SEQUENCE [LARGE SCALE GENOMIC DNA]</scope>
    <source>
        <strain evidence="2 3">Georgia GA2</strain>
    </source>
</reference>
<accession>D7GYH2</accession>
<reference evidence="2 3" key="2">
    <citation type="journal article" date="2010" name="Nucleic Acids Res.">
        <title>BeetleBase in 2010: revisions to provide comprehensive genomic information for Tribolium castaneum.</title>
        <authorList>
            <person name="Kim H.S."/>
            <person name="Murphy T."/>
            <person name="Xia J."/>
            <person name="Caragea D."/>
            <person name="Park Y."/>
            <person name="Beeman R.W."/>
            <person name="Lorenzen M.D."/>
            <person name="Butcher S."/>
            <person name="Manak J.R."/>
            <person name="Brown S.J."/>
        </authorList>
    </citation>
    <scope>NUCLEOTIDE SEQUENCE [LARGE SCALE GENOMIC DNA]</scope>
    <source>
        <strain evidence="2 3">Georgia GA2</strain>
    </source>
</reference>
<feature type="compositionally biased region" description="Low complexity" evidence="1">
    <location>
        <begin position="198"/>
        <end position="216"/>
    </location>
</feature>
<evidence type="ECO:0000256" key="1">
    <source>
        <dbReference type="SAM" id="MobiDB-lite"/>
    </source>
</evidence>
<organism evidence="2 3">
    <name type="scientific">Tribolium castaneum</name>
    <name type="common">Red flour beetle</name>
    <dbReference type="NCBI Taxonomy" id="7070"/>
    <lineage>
        <taxon>Eukaryota</taxon>
        <taxon>Metazoa</taxon>
        <taxon>Ecdysozoa</taxon>
        <taxon>Arthropoda</taxon>
        <taxon>Hexapoda</taxon>
        <taxon>Insecta</taxon>
        <taxon>Pterygota</taxon>
        <taxon>Neoptera</taxon>
        <taxon>Endopterygota</taxon>
        <taxon>Coleoptera</taxon>
        <taxon>Polyphaga</taxon>
        <taxon>Cucujiformia</taxon>
        <taxon>Tenebrionidae</taxon>
        <taxon>Tenebrionidae incertae sedis</taxon>
        <taxon>Tribolium</taxon>
    </lineage>
</organism>
<evidence type="ECO:0000313" key="2">
    <source>
        <dbReference type="EMBL" id="EFA13411.1"/>
    </source>
</evidence>
<evidence type="ECO:0000313" key="3">
    <source>
        <dbReference type="Proteomes" id="UP000007266"/>
    </source>
</evidence>
<keyword evidence="3" id="KW-1185">Reference proteome</keyword>
<dbReference type="SUPFAM" id="SSF53098">
    <property type="entry name" value="Ribonuclease H-like"/>
    <property type="match status" value="1"/>
</dbReference>
<name>D7GYH2_TRICA</name>
<dbReference type="InterPro" id="IPR012337">
    <property type="entry name" value="RNaseH-like_sf"/>
</dbReference>
<dbReference type="HOGENOM" id="CLU_000384_9_0_1"/>
<protein>
    <recommendedName>
        <fullName evidence="4">Integrase catalytic domain-containing protein</fullName>
    </recommendedName>
</protein>
<dbReference type="InParanoid" id="D7GYH2"/>
<dbReference type="PANTHER" id="PTHR33244">
    <property type="entry name" value="INTEGRASE CATALYTIC DOMAIN-CONTAINING PROTEIN-RELATED"/>
    <property type="match status" value="1"/>
</dbReference>
<dbReference type="OMA" id="HERREAC"/>
<dbReference type="EMBL" id="KQ972333">
    <property type="protein sequence ID" value="EFA13411.1"/>
    <property type="molecule type" value="Genomic_DNA"/>
</dbReference>
<feature type="region of interest" description="Disordered" evidence="1">
    <location>
        <begin position="179"/>
        <end position="217"/>
    </location>
</feature>
<dbReference type="InterPro" id="IPR036397">
    <property type="entry name" value="RNaseH_sf"/>
</dbReference>
<dbReference type="PANTHER" id="PTHR33244:SF3">
    <property type="entry name" value="PEPTIDASE A2 DOMAIN-CONTAINING PROTEIN"/>
    <property type="match status" value="1"/>
</dbReference>
<proteinExistence type="predicted"/>
<sequence>MGFSLSTSSPRYPQSNEMAERGVQIAKNILRKSYEENTDIYPALLAYRNTPIKTTRVSPTQAMQNRTLREKLPIKTECLRPQIPINIKRDKELAQTKTKKYYDRNARDLPSLSKNQSVLVKTGRIWKPGKVVDKHEKPRSYIVQTESSFIRRSRKDLSPSMNAPPVFMEEQEELFKPKVNSQIQDRTEIPSSPIRDLTSPTRNTSPTMTTPTMPMTRPKRTIKLPQKYHDFRIL</sequence>